<gene>
    <name evidence="7" type="ORF">B0A55_01090</name>
</gene>
<dbReference type="Pfam" id="PF13520">
    <property type="entry name" value="AA_permease_2"/>
    <property type="match status" value="1"/>
</dbReference>
<dbReference type="GO" id="GO:0022857">
    <property type="term" value="F:transmembrane transporter activity"/>
    <property type="evidence" value="ECO:0007669"/>
    <property type="project" value="InterPro"/>
</dbReference>
<comment type="subcellular location">
    <subcellularLocation>
        <location evidence="1">Membrane</location>
        <topology evidence="1">Multi-pass membrane protein</topology>
    </subcellularLocation>
</comment>
<feature type="transmembrane region" description="Helical" evidence="6">
    <location>
        <begin position="24"/>
        <end position="45"/>
    </location>
</feature>
<evidence type="ECO:0000256" key="2">
    <source>
        <dbReference type="ARBA" id="ARBA00022448"/>
    </source>
</evidence>
<dbReference type="EMBL" id="NAJQ01000026">
    <property type="protein sequence ID" value="TKA82759.1"/>
    <property type="molecule type" value="Genomic_DNA"/>
</dbReference>
<accession>A0A4V5NKP6</accession>
<dbReference type="AlphaFoldDB" id="A0A4V5NKP6"/>
<evidence type="ECO:0000256" key="3">
    <source>
        <dbReference type="ARBA" id="ARBA00022692"/>
    </source>
</evidence>
<dbReference type="GO" id="GO:0016020">
    <property type="term" value="C:membrane"/>
    <property type="evidence" value="ECO:0007669"/>
    <property type="project" value="UniProtKB-SubCell"/>
</dbReference>
<dbReference type="STRING" id="329884.A0A4V5NKP6"/>
<keyword evidence="2" id="KW-0813">Transport</keyword>
<proteinExistence type="predicted"/>
<evidence type="ECO:0000256" key="6">
    <source>
        <dbReference type="SAM" id="Phobius"/>
    </source>
</evidence>
<comment type="caution">
    <text evidence="7">The sequence shown here is derived from an EMBL/GenBank/DDBJ whole genome shotgun (WGS) entry which is preliminary data.</text>
</comment>
<dbReference type="PANTHER" id="PTHR45649">
    <property type="entry name" value="AMINO-ACID PERMEASE BAT1"/>
    <property type="match status" value="1"/>
</dbReference>
<organism evidence="7 8">
    <name type="scientific">Friedmanniomyces simplex</name>
    <dbReference type="NCBI Taxonomy" id="329884"/>
    <lineage>
        <taxon>Eukaryota</taxon>
        <taxon>Fungi</taxon>
        <taxon>Dikarya</taxon>
        <taxon>Ascomycota</taxon>
        <taxon>Pezizomycotina</taxon>
        <taxon>Dothideomycetes</taxon>
        <taxon>Dothideomycetidae</taxon>
        <taxon>Mycosphaerellales</taxon>
        <taxon>Teratosphaeriaceae</taxon>
        <taxon>Friedmanniomyces</taxon>
    </lineage>
</organism>
<name>A0A4V5NKP6_9PEZI</name>
<dbReference type="Proteomes" id="UP000309340">
    <property type="component" value="Unassembled WGS sequence"/>
</dbReference>
<evidence type="ECO:0000313" key="7">
    <source>
        <dbReference type="EMBL" id="TKA82759.1"/>
    </source>
</evidence>
<keyword evidence="3 6" id="KW-0812">Transmembrane</keyword>
<dbReference type="PANTHER" id="PTHR45649:SF4">
    <property type="entry name" value="TRANSPORTER, PUTATIVE (EUROFUNG)-RELATED"/>
    <property type="match status" value="1"/>
</dbReference>
<keyword evidence="4 6" id="KW-1133">Transmembrane helix</keyword>
<dbReference type="InterPro" id="IPR002293">
    <property type="entry name" value="AA/rel_permease1"/>
</dbReference>
<sequence>MVVIAYVTNIYGAKVLPYWQNAFFVLHILVYFAYIVPIWVSAPIASHSQVWTEFRNEGGWSSTGLAVLVGQLTGISEQVGIDTTAHMSEEVKNASRTIPKTILIVYVLNFVLLFPALLTICYHMPNLDDALADTTTYPAIYVRTARLLRDLA</sequence>
<protein>
    <recommendedName>
        <fullName evidence="9">Amino acid permease/ SLC12A domain-containing protein</fullName>
    </recommendedName>
</protein>
<evidence type="ECO:0000256" key="5">
    <source>
        <dbReference type="ARBA" id="ARBA00023136"/>
    </source>
</evidence>
<reference evidence="7 8" key="1">
    <citation type="submission" date="2017-03" db="EMBL/GenBank/DDBJ databases">
        <title>Genomes of endolithic fungi from Antarctica.</title>
        <authorList>
            <person name="Coleine C."/>
            <person name="Masonjones S."/>
            <person name="Stajich J.E."/>
        </authorList>
    </citation>
    <scope>NUCLEOTIDE SEQUENCE [LARGE SCALE GENOMIC DNA]</scope>
    <source>
        <strain evidence="7 8">CCFEE 5184</strain>
    </source>
</reference>
<evidence type="ECO:0000256" key="1">
    <source>
        <dbReference type="ARBA" id="ARBA00004141"/>
    </source>
</evidence>
<evidence type="ECO:0008006" key="9">
    <source>
        <dbReference type="Google" id="ProtNLM"/>
    </source>
</evidence>
<dbReference type="OrthoDB" id="3257095at2759"/>
<evidence type="ECO:0000313" key="8">
    <source>
        <dbReference type="Proteomes" id="UP000309340"/>
    </source>
</evidence>
<feature type="transmembrane region" description="Helical" evidence="6">
    <location>
        <begin position="102"/>
        <end position="125"/>
    </location>
</feature>
<keyword evidence="8" id="KW-1185">Reference proteome</keyword>
<keyword evidence="5 6" id="KW-0472">Membrane</keyword>
<dbReference type="Gene3D" id="1.20.1740.10">
    <property type="entry name" value="Amino acid/polyamine transporter I"/>
    <property type="match status" value="1"/>
</dbReference>
<evidence type="ECO:0000256" key="4">
    <source>
        <dbReference type="ARBA" id="ARBA00022989"/>
    </source>
</evidence>